<gene>
    <name evidence="3" type="ORF">M440DRAFT_1432476</name>
</gene>
<dbReference type="InterPro" id="IPR003010">
    <property type="entry name" value="C-N_Hydrolase"/>
</dbReference>
<dbReference type="GO" id="GO:0030163">
    <property type="term" value="P:protein catabolic process"/>
    <property type="evidence" value="ECO:0007669"/>
    <property type="project" value="TreeGrafter"/>
</dbReference>
<dbReference type="OrthoDB" id="201515at2759"/>
<evidence type="ECO:0000313" key="4">
    <source>
        <dbReference type="Proteomes" id="UP000240760"/>
    </source>
</evidence>
<dbReference type="GO" id="GO:0070773">
    <property type="term" value="F:protein-N-terminal glutamine amidohydrolase activity"/>
    <property type="evidence" value="ECO:0007669"/>
    <property type="project" value="InterPro"/>
</dbReference>
<keyword evidence="3" id="KW-0378">Hydrolase</keyword>
<dbReference type="Proteomes" id="UP000240760">
    <property type="component" value="Unassembled WGS sequence"/>
</dbReference>
<dbReference type="Gene3D" id="3.60.110.10">
    <property type="entry name" value="Carbon-nitrogen hydrolase"/>
    <property type="match status" value="1"/>
</dbReference>
<sequence>MRIACLQFAPQVADVENNLTKADAILNEADSDDLDLDLLVLPELAFTGYNFKSLGHISPYLEEASTGISSLWARNTALKHDCTVVVGYPEKVDPTLNWPTDPEYYNSAIAVNGDGETVANYRKTHLYYTDETWALEGSHGFFGGRLPGLGQTAMGICMDLNPYKFEAPWNKFEFGQHVLDSGARLVIVSMAWLTNENPQEFTSTPLEPDSMTLLYWVSRLEPLIRANSNQEVIVIFANRCGIEGDATYAGTSTVVGIQSGEIWVYGIMGRGETGLLVVDTDSEPYAKLAYSPLQPKIRSGIDDPPESEASYGNDPSPHKESRDQALDSPDYHYKQSVDQSDVKFRDNKHTWHTESSHRFGGQDDREPPEYPRKPLNDETAESKFARAARESSPKLDIKSLQLDIPPDQYMLRRYLEAESPVPHVATSTFPNHSTTAHPEELRGLQKETDEYVPFYSDILESDKRFSLRSDVSVWNNQPGRVRQLSVSMIDEPELSHIAARERSRTAEVGSGTRPEEHDMTRHKTHSQRQSSDWNSRRGSDYGAPLSRQSSYSQLRRKYSQNQIDELARSYSSSAVLPAYLMQSHTASQVASEETGRGRRRSSHKHLKDARARLGSRGTQMSQRETVDLSQFTLIEEYPSANCPVHGSRPPSGTQHQNHSRARGRSGSHSQHVKDGGTTRRPSTRRDTSQDESQRATNGRAPRRTHSSKPEETLPSNEKKCADKAGATTDSGPKTPTAMLLVPDLELPDGLEKTFSLLKCVEKAPEHIVRRRVSSIW</sequence>
<evidence type="ECO:0000313" key="3">
    <source>
        <dbReference type="EMBL" id="PTB74366.1"/>
    </source>
</evidence>
<feature type="region of interest" description="Disordered" evidence="1">
    <location>
        <begin position="295"/>
        <end position="327"/>
    </location>
</feature>
<dbReference type="Pfam" id="PF00795">
    <property type="entry name" value="CN_hydrolase"/>
    <property type="match status" value="1"/>
</dbReference>
<protein>
    <submittedName>
        <fullName evidence="3">Carbon-nitrogen hydrolase</fullName>
    </submittedName>
</protein>
<name>A0A2T4BYQ9_TRILO</name>
<feature type="region of interest" description="Disordered" evidence="1">
    <location>
        <begin position="639"/>
        <end position="736"/>
    </location>
</feature>
<dbReference type="AlphaFoldDB" id="A0A2T4BYQ9"/>
<feature type="compositionally biased region" description="Basic and acidic residues" evidence="1">
    <location>
        <begin position="316"/>
        <end position="327"/>
    </location>
</feature>
<reference evidence="3 4" key="1">
    <citation type="submission" date="2016-07" db="EMBL/GenBank/DDBJ databases">
        <title>Multiple horizontal gene transfer events from other fungi enriched the ability of initially mycotrophic Trichoderma (Ascomycota) to feed on dead plant biomass.</title>
        <authorList>
            <consortium name="DOE Joint Genome Institute"/>
            <person name="Aerts A."/>
            <person name="Atanasova L."/>
            <person name="Chenthamara K."/>
            <person name="Zhang J."/>
            <person name="Grujic M."/>
            <person name="Henrissat B."/>
            <person name="Kuo A."/>
            <person name="Salamov A."/>
            <person name="Lipzen A."/>
            <person name="Labutti K."/>
            <person name="Barry K."/>
            <person name="Miao Y."/>
            <person name="Rahimi M.J."/>
            <person name="Shen Q."/>
            <person name="Grigoriev I.V."/>
            <person name="Kubicek C.P."/>
            <person name="Druzhinina I.S."/>
        </authorList>
    </citation>
    <scope>NUCLEOTIDE SEQUENCE [LARGE SCALE GENOMIC DNA]</scope>
    <source>
        <strain evidence="3 4">ATCC 18648</strain>
    </source>
</reference>
<dbReference type="PANTHER" id="PTHR11750:SF26">
    <property type="entry name" value="PROTEIN N-TERMINAL AMIDASE"/>
    <property type="match status" value="1"/>
</dbReference>
<feature type="region of interest" description="Disordered" evidence="1">
    <location>
        <begin position="349"/>
        <end position="392"/>
    </location>
</feature>
<feature type="compositionally biased region" description="Basic and acidic residues" evidence="1">
    <location>
        <begin position="671"/>
        <end position="693"/>
    </location>
</feature>
<feature type="compositionally biased region" description="Basic and acidic residues" evidence="1">
    <location>
        <begin position="707"/>
        <end position="722"/>
    </location>
</feature>
<proteinExistence type="predicted"/>
<keyword evidence="4" id="KW-1185">Reference proteome</keyword>
<dbReference type="CDD" id="cd07566">
    <property type="entry name" value="ScNTA1_like"/>
    <property type="match status" value="1"/>
</dbReference>
<organism evidence="3 4">
    <name type="scientific">Trichoderma longibrachiatum ATCC 18648</name>
    <dbReference type="NCBI Taxonomy" id="983965"/>
    <lineage>
        <taxon>Eukaryota</taxon>
        <taxon>Fungi</taxon>
        <taxon>Dikarya</taxon>
        <taxon>Ascomycota</taxon>
        <taxon>Pezizomycotina</taxon>
        <taxon>Sordariomycetes</taxon>
        <taxon>Hypocreomycetidae</taxon>
        <taxon>Hypocreales</taxon>
        <taxon>Hypocreaceae</taxon>
        <taxon>Trichoderma</taxon>
    </lineage>
</organism>
<feature type="domain" description="CN hydrolase" evidence="2">
    <location>
        <begin position="1"/>
        <end position="282"/>
    </location>
</feature>
<dbReference type="STRING" id="983965.A0A2T4BYQ9"/>
<evidence type="ECO:0000256" key="1">
    <source>
        <dbReference type="SAM" id="MobiDB-lite"/>
    </source>
</evidence>
<dbReference type="InterPro" id="IPR036526">
    <property type="entry name" value="C-N_Hydrolase_sf"/>
</dbReference>
<feature type="compositionally biased region" description="Basic residues" evidence="1">
    <location>
        <begin position="597"/>
        <end position="607"/>
    </location>
</feature>
<dbReference type="SUPFAM" id="SSF56317">
    <property type="entry name" value="Carbon-nitrogen hydrolase"/>
    <property type="match status" value="1"/>
</dbReference>
<evidence type="ECO:0000259" key="2">
    <source>
        <dbReference type="PROSITE" id="PS50263"/>
    </source>
</evidence>
<dbReference type="GO" id="GO:0008418">
    <property type="term" value="F:protein-N-terminal asparagine amidohydrolase activity"/>
    <property type="evidence" value="ECO:0007669"/>
    <property type="project" value="InterPro"/>
</dbReference>
<feature type="region of interest" description="Disordered" evidence="1">
    <location>
        <begin position="585"/>
        <end position="624"/>
    </location>
</feature>
<accession>A0A2T4BYQ9</accession>
<dbReference type="PROSITE" id="PS50263">
    <property type="entry name" value="CN_HYDROLASE"/>
    <property type="match status" value="1"/>
</dbReference>
<dbReference type="InterPro" id="IPR039703">
    <property type="entry name" value="Nta1"/>
</dbReference>
<dbReference type="EMBL" id="KZ679136">
    <property type="protein sequence ID" value="PTB74366.1"/>
    <property type="molecule type" value="Genomic_DNA"/>
</dbReference>
<feature type="region of interest" description="Disordered" evidence="1">
    <location>
        <begin position="495"/>
        <end position="556"/>
    </location>
</feature>
<dbReference type="PANTHER" id="PTHR11750">
    <property type="entry name" value="PROTEIN N-TERMINAL AMIDASE"/>
    <property type="match status" value="1"/>
</dbReference>